<gene>
    <name evidence="2" type="ORF">Tci_841550</name>
</gene>
<evidence type="ECO:0000256" key="1">
    <source>
        <dbReference type="SAM" id="MobiDB-lite"/>
    </source>
</evidence>
<dbReference type="Gene3D" id="4.10.60.10">
    <property type="entry name" value="Zinc finger, CCHC-type"/>
    <property type="match status" value="1"/>
</dbReference>
<comment type="caution">
    <text evidence="2">The sequence shown here is derived from an EMBL/GenBank/DDBJ whole genome shotgun (WGS) entry which is preliminary data.</text>
</comment>
<dbReference type="EMBL" id="BKCJ011025158">
    <property type="protein sequence ID" value="GFC69580.1"/>
    <property type="molecule type" value="Genomic_DNA"/>
</dbReference>
<evidence type="ECO:0000313" key="2">
    <source>
        <dbReference type="EMBL" id="GFC69580.1"/>
    </source>
</evidence>
<proteinExistence type="predicted"/>
<protein>
    <recommendedName>
        <fullName evidence="3">CCHC-type domain-containing protein</fullName>
    </recommendedName>
</protein>
<evidence type="ECO:0008006" key="3">
    <source>
        <dbReference type="Google" id="ProtNLM"/>
    </source>
</evidence>
<dbReference type="AlphaFoldDB" id="A0A699QHN2"/>
<feature type="region of interest" description="Disordered" evidence="1">
    <location>
        <begin position="96"/>
        <end position="182"/>
    </location>
</feature>
<organism evidence="2">
    <name type="scientific">Tanacetum cinerariifolium</name>
    <name type="common">Dalmatian daisy</name>
    <name type="synonym">Chrysanthemum cinerariifolium</name>
    <dbReference type="NCBI Taxonomy" id="118510"/>
    <lineage>
        <taxon>Eukaryota</taxon>
        <taxon>Viridiplantae</taxon>
        <taxon>Streptophyta</taxon>
        <taxon>Embryophyta</taxon>
        <taxon>Tracheophyta</taxon>
        <taxon>Spermatophyta</taxon>
        <taxon>Magnoliopsida</taxon>
        <taxon>eudicotyledons</taxon>
        <taxon>Gunneridae</taxon>
        <taxon>Pentapetalae</taxon>
        <taxon>asterids</taxon>
        <taxon>campanulids</taxon>
        <taxon>Asterales</taxon>
        <taxon>Asteraceae</taxon>
        <taxon>Asteroideae</taxon>
        <taxon>Anthemideae</taxon>
        <taxon>Anthemidinae</taxon>
        <taxon>Tanacetum</taxon>
    </lineage>
</organism>
<reference evidence="2" key="1">
    <citation type="journal article" date="2019" name="Sci. Rep.">
        <title>Draft genome of Tanacetum cinerariifolium, the natural source of mosquito coil.</title>
        <authorList>
            <person name="Yamashiro T."/>
            <person name="Shiraishi A."/>
            <person name="Satake H."/>
            <person name="Nakayama K."/>
        </authorList>
    </citation>
    <scope>NUCLEOTIDE SEQUENCE</scope>
</reference>
<accession>A0A699QHN2</accession>
<feature type="compositionally biased region" description="Polar residues" evidence="1">
    <location>
        <begin position="127"/>
        <end position="152"/>
    </location>
</feature>
<sequence length="182" mass="20172">MAENGLEPGIPESWVHHSYWLATWEEMYRFKINPCNGPDLWPPLDSSITYTPPEYHKPAGRPSKKKKKSAAELFDGLVKNVKLSRFGQTVTCCKCDKKGHNSRTCKGQRGATSAPAVNQTQTTQTTVNPSTPAVNPSQTTQTTINSPSQTSPIMRYTKQKASRYSPAKNTNASGSRKRKAEE</sequence>
<name>A0A699QHN2_TANCI</name>